<dbReference type="InterPro" id="IPR017853">
    <property type="entry name" value="GH"/>
</dbReference>
<evidence type="ECO:0000313" key="1">
    <source>
        <dbReference type="EMBL" id="AIA84329.1"/>
    </source>
</evidence>
<reference evidence="1" key="1">
    <citation type="journal article" date="2013" name="Environ. Microbiol.">
        <title>Seasonally variable intestinal metagenomes of the red palm weevil (Rhynchophorus ferrugineus).</title>
        <authorList>
            <person name="Jia S."/>
            <person name="Zhang X."/>
            <person name="Zhang G."/>
            <person name="Yin A."/>
            <person name="Zhang S."/>
            <person name="Li F."/>
            <person name="Wang L."/>
            <person name="Zhao D."/>
            <person name="Yun Q."/>
            <person name="Tala"/>
            <person name="Wang J."/>
            <person name="Sun G."/>
            <person name="Baabdullah M."/>
            <person name="Yu X."/>
            <person name="Hu S."/>
            <person name="Al-Mssallem I.S."/>
            <person name="Yu J."/>
        </authorList>
    </citation>
    <scope>NUCLEOTIDE SEQUENCE</scope>
</reference>
<dbReference type="SUPFAM" id="SSF51445">
    <property type="entry name" value="(Trans)glycosidases"/>
    <property type="match status" value="1"/>
</dbReference>
<dbReference type="AlphaFoldDB" id="A0A060BN77"/>
<dbReference type="EMBL" id="KF117076">
    <property type="protein sequence ID" value="AIA84329.1"/>
    <property type="molecule type" value="Genomic_DNA"/>
</dbReference>
<dbReference type="Gene3D" id="3.20.20.80">
    <property type="entry name" value="Glycosidases"/>
    <property type="match status" value="1"/>
</dbReference>
<accession>A0A060BN77</accession>
<protein>
    <submittedName>
        <fullName evidence="1">CAZy families GH39 protein</fullName>
    </submittedName>
</protein>
<name>A0A060BN77_9NOCA</name>
<sequence length="116" mass="12797">SRQDHPAGQPAIATGFDALRGRSDADLRAEFADYATLGARLLRTDLNWHLVQDAGRDRWDWSAPDRVVRLARAAGLDVLFVAGSVPHWARKMPGEHSALADPADYARFLTAAVTRY</sequence>
<organism evidence="1">
    <name type="scientific">uncultured Rhodococcus sp</name>
    <dbReference type="NCBI Taxonomy" id="194249"/>
    <lineage>
        <taxon>Bacteria</taxon>
        <taxon>Bacillati</taxon>
        <taxon>Actinomycetota</taxon>
        <taxon>Actinomycetes</taxon>
        <taxon>Mycobacteriales</taxon>
        <taxon>Nocardiaceae</taxon>
        <taxon>Rhodococcus</taxon>
        <taxon>environmental samples</taxon>
    </lineage>
</organism>
<proteinExistence type="predicted"/>
<feature type="non-terminal residue" evidence="1">
    <location>
        <position position="1"/>
    </location>
</feature>
<feature type="non-terminal residue" evidence="1">
    <location>
        <position position="116"/>
    </location>
</feature>